<name>A0A4S4AN17_9RHOO</name>
<dbReference type="AlphaFoldDB" id="A0A4S4AN17"/>
<dbReference type="EMBL" id="SSOD01000008">
    <property type="protein sequence ID" value="THF60938.1"/>
    <property type="molecule type" value="Genomic_DNA"/>
</dbReference>
<sequence length="107" mass="11648">MNADIVIPLAAHRPPRVLNADTLDRLSRLNATVRKLRSWGATVLDEELVGRWPVAGHTAVRIARPSGNLLRVLTASVHGCTRITGAHGVYVLLVLDGVRLVWLEGQS</sequence>
<keyword evidence="2" id="KW-1185">Reference proteome</keyword>
<organism evidence="1 2">
    <name type="scientific">Pseudothauera rhizosphaerae</name>
    <dbReference type="NCBI Taxonomy" id="2565932"/>
    <lineage>
        <taxon>Bacteria</taxon>
        <taxon>Pseudomonadati</taxon>
        <taxon>Pseudomonadota</taxon>
        <taxon>Betaproteobacteria</taxon>
        <taxon>Rhodocyclales</taxon>
        <taxon>Zoogloeaceae</taxon>
        <taxon>Pseudothauera</taxon>
    </lineage>
</organism>
<gene>
    <name evidence="1" type="ORF">E6O51_11965</name>
</gene>
<evidence type="ECO:0000313" key="2">
    <source>
        <dbReference type="Proteomes" id="UP000307956"/>
    </source>
</evidence>
<accession>A0A4S4AN17</accession>
<dbReference type="Proteomes" id="UP000307956">
    <property type="component" value="Unassembled WGS sequence"/>
</dbReference>
<evidence type="ECO:0000313" key="1">
    <source>
        <dbReference type="EMBL" id="THF60938.1"/>
    </source>
</evidence>
<proteinExistence type="predicted"/>
<comment type="caution">
    <text evidence="1">The sequence shown here is derived from an EMBL/GenBank/DDBJ whole genome shotgun (WGS) entry which is preliminary data.</text>
</comment>
<dbReference type="RefSeq" id="WP_136385212.1">
    <property type="nucleotide sequence ID" value="NZ_SSOD01000008.1"/>
</dbReference>
<reference evidence="1 2" key="1">
    <citation type="submission" date="2019-04" db="EMBL/GenBank/DDBJ databases">
        <title>Azoarcus rhizosphaerae sp. nov. isolated from rhizosphere of Ficus religiosa.</title>
        <authorList>
            <person name="Lin S.-Y."/>
            <person name="Hameed A."/>
            <person name="Hsu Y.-H."/>
            <person name="Young C.-C."/>
        </authorList>
    </citation>
    <scope>NUCLEOTIDE SEQUENCE [LARGE SCALE GENOMIC DNA]</scope>
    <source>
        <strain evidence="1 2">CC-YHH848</strain>
    </source>
</reference>
<protein>
    <submittedName>
        <fullName evidence="1">Uncharacterized protein</fullName>
    </submittedName>
</protein>